<organism evidence="1 2">
    <name type="scientific">Endomicrobium trichonymphae</name>
    <dbReference type="NCBI Taxonomy" id="1408204"/>
    <lineage>
        <taxon>Bacteria</taxon>
        <taxon>Pseudomonadati</taxon>
        <taxon>Elusimicrobiota</taxon>
        <taxon>Endomicrobiia</taxon>
        <taxon>Endomicrobiales</taxon>
        <taxon>Endomicrobiaceae</taxon>
        <taxon>Candidatus Endomicrobiellum</taxon>
    </lineage>
</organism>
<keyword evidence="2" id="KW-1185">Reference proteome</keyword>
<reference evidence="1 2" key="1">
    <citation type="submission" date="2015-11" db="EMBL/GenBank/DDBJ databases">
        <title>Evidence for parallel genomic evolution in an endosymbiosis of termite gut flagellates.</title>
        <authorList>
            <person name="Zheng H."/>
        </authorList>
    </citation>
    <scope>NUCLEOTIDE SEQUENCE [LARGE SCALE GENOMIC DNA]</scope>
    <source>
        <strain evidence="1 2">CET450</strain>
    </source>
</reference>
<dbReference type="Proteomes" id="UP000095237">
    <property type="component" value="Unassembled WGS sequence"/>
</dbReference>
<proteinExistence type="predicted"/>
<dbReference type="AlphaFoldDB" id="A0A1E5IKP5"/>
<evidence type="ECO:0000313" key="2">
    <source>
        <dbReference type="Proteomes" id="UP000095237"/>
    </source>
</evidence>
<name>A0A1E5IKP5_ENDTX</name>
<dbReference type="EMBL" id="LNVX01000250">
    <property type="protein sequence ID" value="OEG70994.1"/>
    <property type="molecule type" value="Genomic_DNA"/>
</dbReference>
<sequence length="76" mass="8835">MKIKSQIPKKIKEVVNELTPKKSQAQVMNKYKDVYDKRYAQGDFTKPLEVKASTTEYKTTGKPGNVKITQEMVHYR</sequence>
<evidence type="ECO:0000313" key="1">
    <source>
        <dbReference type="EMBL" id="OEG70994.1"/>
    </source>
</evidence>
<gene>
    <name evidence="1" type="ORF">ATZ36_03410</name>
</gene>
<comment type="caution">
    <text evidence="1">The sequence shown here is derived from an EMBL/GenBank/DDBJ whole genome shotgun (WGS) entry which is preliminary data.</text>
</comment>
<protein>
    <submittedName>
        <fullName evidence="1">Uncharacterized protein</fullName>
    </submittedName>
</protein>
<accession>A0A1E5IKP5</accession>